<dbReference type="InterPro" id="IPR018392">
    <property type="entry name" value="LysM"/>
</dbReference>
<dbReference type="EMBL" id="UINC01067201">
    <property type="protein sequence ID" value="SVB98640.1"/>
    <property type="molecule type" value="Genomic_DNA"/>
</dbReference>
<dbReference type="Gene3D" id="3.40.80.10">
    <property type="entry name" value="Peptidoglycan recognition protein-like"/>
    <property type="match status" value="1"/>
</dbReference>
<dbReference type="GO" id="GO:0008932">
    <property type="term" value="F:lytic endotransglycosylase activity"/>
    <property type="evidence" value="ECO:0007669"/>
    <property type="project" value="TreeGrafter"/>
</dbReference>
<gene>
    <name evidence="2" type="ORF">METZ01_LOCUS251494</name>
</gene>
<dbReference type="PROSITE" id="PS51782">
    <property type="entry name" value="LYSM"/>
    <property type="match status" value="2"/>
</dbReference>
<dbReference type="InterPro" id="IPR006619">
    <property type="entry name" value="PGRP_domain_met/bac"/>
</dbReference>
<dbReference type="Pfam" id="PF01476">
    <property type="entry name" value="LysM"/>
    <property type="match status" value="2"/>
</dbReference>
<dbReference type="GO" id="GO:0008745">
    <property type="term" value="F:N-acetylmuramoyl-L-alanine amidase activity"/>
    <property type="evidence" value="ECO:0007669"/>
    <property type="project" value="InterPro"/>
</dbReference>
<dbReference type="SUPFAM" id="SSF55846">
    <property type="entry name" value="N-acetylmuramoyl-L-alanine amidase-like"/>
    <property type="match status" value="1"/>
</dbReference>
<dbReference type="SUPFAM" id="SSF54106">
    <property type="entry name" value="LysM domain"/>
    <property type="match status" value="2"/>
</dbReference>
<dbReference type="PANTHER" id="PTHR33734">
    <property type="entry name" value="LYSM DOMAIN-CONTAINING GPI-ANCHORED PROTEIN 2"/>
    <property type="match status" value="1"/>
</dbReference>
<dbReference type="InterPro" id="IPR002502">
    <property type="entry name" value="Amidase_domain"/>
</dbReference>
<dbReference type="InterPro" id="IPR036505">
    <property type="entry name" value="Amidase/PGRP_sf"/>
</dbReference>
<feature type="domain" description="LysM" evidence="1">
    <location>
        <begin position="83"/>
        <end position="127"/>
    </location>
</feature>
<reference evidence="2" key="1">
    <citation type="submission" date="2018-05" db="EMBL/GenBank/DDBJ databases">
        <authorList>
            <person name="Lanie J.A."/>
            <person name="Ng W.-L."/>
            <person name="Kazmierczak K.M."/>
            <person name="Andrzejewski T.M."/>
            <person name="Davidsen T.M."/>
            <person name="Wayne K.J."/>
            <person name="Tettelin H."/>
            <person name="Glass J.I."/>
            <person name="Rusch D."/>
            <person name="Podicherti R."/>
            <person name="Tsui H.-C.T."/>
            <person name="Winkler M.E."/>
        </authorList>
    </citation>
    <scope>NUCLEOTIDE SEQUENCE</scope>
</reference>
<proteinExistence type="predicted"/>
<dbReference type="Gene3D" id="3.10.350.10">
    <property type="entry name" value="LysM domain"/>
    <property type="match status" value="2"/>
</dbReference>
<accession>A0A382IG57</accession>
<sequence>MLTFLARGKRQTGRILVIAVVVWLSQALGQAAIHTVKRGETLGVIAKKYGLNASALAAHNGIANPDRVKIGQKLTIPSKTETLTYTIRKGDTLSTIAKKYKTTAAAIAKANGIKKPNAIQQGQKLKITIGTAKKITRPGPAAIAGATLREINRPRIRRNRWKHIVVHHSADSNNSIRGMEHYHRRVRRMENGLAYHFVIGNGVKTTDGKIYVGDRWKRQIRGGHLASTALNEVAIGICLIGNFEKTLPTAKQRTSLKTLVSHLRKRTGVPFSQVRTHRHINP</sequence>
<dbReference type="CDD" id="cd00118">
    <property type="entry name" value="LysM"/>
    <property type="match status" value="2"/>
</dbReference>
<dbReference type="SMART" id="SM00701">
    <property type="entry name" value="PGRP"/>
    <property type="match status" value="1"/>
</dbReference>
<dbReference type="PANTHER" id="PTHR33734:SF22">
    <property type="entry name" value="MEMBRANE-BOUND LYTIC MUREIN TRANSGLYCOSYLASE D"/>
    <property type="match status" value="1"/>
</dbReference>
<organism evidence="2">
    <name type="scientific">marine metagenome</name>
    <dbReference type="NCBI Taxonomy" id="408172"/>
    <lineage>
        <taxon>unclassified sequences</taxon>
        <taxon>metagenomes</taxon>
        <taxon>ecological metagenomes</taxon>
    </lineage>
</organism>
<evidence type="ECO:0000313" key="2">
    <source>
        <dbReference type="EMBL" id="SVB98640.1"/>
    </source>
</evidence>
<dbReference type="GO" id="GO:0009253">
    <property type="term" value="P:peptidoglycan catabolic process"/>
    <property type="evidence" value="ECO:0007669"/>
    <property type="project" value="InterPro"/>
</dbReference>
<dbReference type="GO" id="GO:0008270">
    <property type="term" value="F:zinc ion binding"/>
    <property type="evidence" value="ECO:0007669"/>
    <property type="project" value="InterPro"/>
</dbReference>
<dbReference type="SMART" id="SM00257">
    <property type="entry name" value="LysM"/>
    <property type="match status" value="2"/>
</dbReference>
<evidence type="ECO:0000259" key="1">
    <source>
        <dbReference type="PROSITE" id="PS51782"/>
    </source>
</evidence>
<dbReference type="Pfam" id="PF01510">
    <property type="entry name" value="Amidase_2"/>
    <property type="match status" value="1"/>
</dbReference>
<dbReference type="CDD" id="cd06583">
    <property type="entry name" value="PGRP"/>
    <property type="match status" value="1"/>
</dbReference>
<feature type="domain" description="LysM" evidence="1">
    <location>
        <begin position="32"/>
        <end position="76"/>
    </location>
</feature>
<dbReference type="AlphaFoldDB" id="A0A382IG57"/>
<feature type="non-terminal residue" evidence="2">
    <location>
        <position position="282"/>
    </location>
</feature>
<dbReference type="InterPro" id="IPR036779">
    <property type="entry name" value="LysM_dom_sf"/>
</dbReference>
<protein>
    <recommendedName>
        <fullName evidence="1">LysM domain-containing protein</fullName>
    </recommendedName>
</protein>
<name>A0A382IG57_9ZZZZ</name>